<gene>
    <name evidence="1" type="ordered locus">Sfla_5858</name>
</gene>
<evidence type="ECO:0000313" key="1">
    <source>
        <dbReference type="EMBL" id="ADW07245.1"/>
    </source>
</evidence>
<name>A0A8D4BJ29_STRFA</name>
<accession>A0A8D4BJ29</accession>
<dbReference type="EMBL" id="CP002475">
    <property type="protein sequence ID" value="ADW07245.1"/>
    <property type="molecule type" value="Genomic_DNA"/>
</dbReference>
<reference evidence="1 2" key="1">
    <citation type="submission" date="2011-01" db="EMBL/GenBank/DDBJ databases">
        <title>Complete sequence of chromosome of Streptomyces flavogriseus ATCC 33331.</title>
        <authorList>
            <consortium name="US DOE Joint Genome Institute"/>
            <person name="Lucas S."/>
            <person name="Copeland A."/>
            <person name="Lapidus A."/>
            <person name="Cheng J.-F."/>
            <person name="Goodwin L."/>
            <person name="Pitluck S."/>
            <person name="Davenport K."/>
            <person name="Detter J.C."/>
            <person name="Han C."/>
            <person name="Tapia R."/>
            <person name="Land M."/>
            <person name="Hauser L."/>
            <person name="Kyrpides N."/>
            <person name="Ivanova N."/>
            <person name="Ovchinnikova G."/>
            <person name="Pagani I."/>
            <person name="Brumm P."/>
            <person name="Mead D."/>
            <person name="Woyke T."/>
        </authorList>
    </citation>
    <scope>NUCLEOTIDE SEQUENCE [LARGE SCALE GENOMIC DNA]</scope>
    <source>
        <strain evidence="2">ATCC 33331 / IAF-45CD</strain>
    </source>
</reference>
<dbReference type="Proteomes" id="UP000002066">
    <property type="component" value="Chromosome"/>
</dbReference>
<dbReference type="AlphaFoldDB" id="A0A8D4BJ29"/>
<organism evidence="1 2">
    <name type="scientific">Streptomyces pratensis (strain ATCC 33331 / IAF-45CD)</name>
    <dbReference type="NCBI Taxonomy" id="591167"/>
    <lineage>
        <taxon>Bacteria</taxon>
        <taxon>Bacillati</taxon>
        <taxon>Actinomycetota</taxon>
        <taxon>Actinomycetes</taxon>
        <taxon>Kitasatosporales</taxon>
        <taxon>Streptomycetaceae</taxon>
        <taxon>Streptomyces</taxon>
    </lineage>
</organism>
<dbReference type="KEGG" id="sfa:Sfla_5858"/>
<evidence type="ECO:0000313" key="2">
    <source>
        <dbReference type="Proteomes" id="UP000002066"/>
    </source>
</evidence>
<protein>
    <submittedName>
        <fullName evidence="1">Uncharacterized protein</fullName>
    </submittedName>
</protein>
<sequence length="51" mass="5572">MRVVMFGCQTWGRRTPHAFIDPAHDRATAVADPRGCTPDPILHLESDGTPA</sequence>
<proteinExistence type="predicted"/>